<name>A0ACA9Y9W7_9ASCO</name>
<dbReference type="EMBL" id="CALSDN010000006">
    <property type="protein sequence ID" value="CAH6721438.1"/>
    <property type="molecule type" value="Genomic_DNA"/>
</dbReference>
<gene>
    <name evidence="1" type="ORF">CLIB1444_06S02168</name>
</gene>
<accession>A0ACA9Y9W7</accession>
<protein>
    <submittedName>
        <fullName evidence="1">SWI5-dependent HO expression protein 4</fullName>
    </submittedName>
</protein>
<evidence type="ECO:0000313" key="2">
    <source>
        <dbReference type="Proteomes" id="UP001152531"/>
    </source>
</evidence>
<proteinExistence type="predicted"/>
<sequence length="769" mass="87124">MESLQSQVRGIELDDFEAQIDIFTSGKVKNDEKTHYKALLKYSQQSNTSKRLFDIMQKNVDKFLKALEKLGDVHGSILVNVLTLTEEKDHWVSQVLNSLKNLLKQDQTNHEFFLSVYLAVVAEFKICFPSHLPTLMRFIVPKNDDTNIEATVLFIVVKNLELKQEETSEAVQGFFDYILEAEDTFTSFLNLVKALDCLFPLIPSVCGRIYTSNNCKDLVKRYVSQISPSSLSAEHNQTLAWSLLKLVSTSCIDDECRKFNTTNYSELLKTGKSLDSGMKILSSLCIIKLWNFLENDKIASIDDLYDIMISALKKDTHLDYCLEALAYLTLNATIRIKLRNDESAIDHIISVIKSRSKDDISNIHSSIVYGLLLILGNLMNIKEDDKQNTKSYLKSMAAPKSGDDKKEKPEDIHNFNKYMILDHKIIDILSKLKVLKMKEGATNNSQQLVYIIYSISKNQNKATRQELVKQGSINILLDYVIGVSKVKDHQTRPMSNADIETRLKAIRALTKILISVNPALAFNKYSVVTCVPFLVELLGPDVSEYNPGLSTNVGEDKYLYEEITNLDKYESLLALTNLSSMADKEVGDIIISRTFDKFLNNFIIENDIPEILKASWELISNLIINPKILVKFFNVEDKKSMTRLNLLIKLLQSEDLSLQTILAGLLANATESFDMISQVLVENTDIKVQLTNNIASIFSHQPSDTDLILRLSLLLLDIIYAAANISTSQLGYFRAHGQLKSSIAEILKVQKDKQILEVVMEIIKFVKFN</sequence>
<organism evidence="1 2">
    <name type="scientific">[Candida] jaroonii</name>
    <dbReference type="NCBI Taxonomy" id="467808"/>
    <lineage>
        <taxon>Eukaryota</taxon>
        <taxon>Fungi</taxon>
        <taxon>Dikarya</taxon>
        <taxon>Ascomycota</taxon>
        <taxon>Saccharomycotina</taxon>
        <taxon>Pichiomycetes</taxon>
        <taxon>Debaryomycetaceae</taxon>
        <taxon>Yamadazyma</taxon>
    </lineage>
</organism>
<evidence type="ECO:0000313" key="1">
    <source>
        <dbReference type="EMBL" id="CAH6721438.1"/>
    </source>
</evidence>
<comment type="caution">
    <text evidence="1">The sequence shown here is derived from an EMBL/GenBank/DDBJ whole genome shotgun (WGS) entry which is preliminary data.</text>
</comment>
<dbReference type="Proteomes" id="UP001152531">
    <property type="component" value="Unassembled WGS sequence"/>
</dbReference>
<keyword evidence="2" id="KW-1185">Reference proteome</keyword>
<reference evidence="1" key="1">
    <citation type="submission" date="2022-06" db="EMBL/GenBank/DDBJ databases">
        <authorList>
            <person name="Legras J.-L."/>
            <person name="Devillers H."/>
            <person name="Grondin C."/>
        </authorList>
    </citation>
    <scope>NUCLEOTIDE SEQUENCE</scope>
    <source>
        <strain evidence="1">CLIB 1444</strain>
    </source>
</reference>